<proteinExistence type="predicted"/>
<feature type="non-terminal residue" evidence="1">
    <location>
        <position position="1"/>
    </location>
</feature>
<protein>
    <submittedName>
        <fullName evidence="1">4349_t:CDS:1</fullName>
    </submittedName>
</protein>
<evidence type="ECO:0000313" key="1">
    <source>
        <dbReference type="EMBL" id="CAG8692016.1"/>
    </source>
</evidence>
<accession>A0A9N9HM99</accession>
<comment type="caution">
    <text evidence="1">The sequence shown here is derived from an EMBL/GenBank/DDBJ whole genome shotgun (WGS) entry which is preliminary data.</text>
</comment>
<name>A0A9N9HM99_9GLOM</name>
<keyword evidence="2" id="KW-1185">Reference proteome</keyword>
<dbReference type="AlphaFoldDB" id="A0A9N9HM99"/>
<sequence length="150" mass="18063">RVDRLVTVTPKSNIYRWLYYVEAFSDKILSPILRVWRFWRNAVEKRCICAHVMSFNLSILGEKSKSRQASAQRETLKYFDRPIQDPEDVPEFIRTMIRTLHNRDEVLDILHRLEMTDDNEIFSKFKHLHGLLVLKAYLVEWRQDDEIVLK</sequence>
<dbReference type="EMBL" id="CAJVPS010016986">
    <property type="protein sequence ID" value="CAG8692016.1"/>
    <property type="molecule type" value="Genomic_DNA"/>
</dbReference>
<dbReference type="OrthoDB" id="422362at2759"/>
<organism evidence="1 2">
    <name type="scientific">Ambispora leptoticha</name>
    <dbReference type="NCBI Taxonomy" id="144679"/>
    <lineage>
        <taxon>Eukaryota</taxon>
        <taxon>Fungi</taxon>
        <taxon>Fungi incertae sedis</taxon>
        <taxon>Mucoromycota</taxon>
        <taxon>Glomeromycotina</taxon>
        <taxon>Glomeromycetes</taxon>
        <taxon>Archaeosporales</taxon>
        <taxon>Ambisporaceae</taxon>
        <taxon>Ambispora</taxon>
    </lineage>
</organism>
<gene>
    <name evidence="1" type="ORF">ALEPTO_LOCUS11243</name>
</gene>
<evidence type="ECO:0000313" key="2">
    <source>
        <dbReference type="Proteomes" id="UP000789508"/>
    </source>
</evidence>
<reference evidence="1" key="1">
    <citation type="submission" date="2021-06" db="EMBL/GenBank/DDBJ databases">
        <authorList>
            <person name="Kallberg Y."/>
            <person name="Tangrot J."/>
            <person name="Rosling A."/>
        </authorList>
    </citation>
    <scope>NUCLEOTIDE SEQUENCE</scope>
    <source>
        <strain evidence="1">FL130A</strain>
    </source>
</reference>
<feature type="non-terminal residue" evidence="1">
    <location>
        <position position="150"/>
    </location>
</feature>
<dbReference type="Proteomes" id="UP000789508">
    <property type="component" value="Unassembled WGS sequence"/>
</dbReference>